<reference evidence="1 3" key="1">
    <citation type="journal article" date="2019" name="Sci. Rep.">
        <title>Orb-weaving spider Araneus ventricosus genome elucidates the spidroin gene catalogue.</title>
        <authorList>
            <person name="Kono N."/>
            <person name="Nakamura H."/>
            <person name="Ohtoshi R."/>
            <person name="Moran D.A.P."/>
            <person name="Shinohara A."/>
            <person name="Yoshida Y."/>
            <person name="Fujiwara M."/>
            <person name="Mori M."/>
            <person name="Tomita M."/>
            <person name="Arakawa K."/>
        </authorList>
    </citation>
    <scope>NUCLEOTIDE SEQUENCE [LARGE SCALE GENOMIC DNA]</scope>
</reference>
<dbReference type="EMBL" id="BGPR01014917">
    <property type="protein sequence ID" value="GBN67260.1"/>
    <property type="molecule type" value="Genomic_DNA"/>
</dbReference>
<dbReference type="AlphaFoldDB" id="A0A4Y2QVK9"/>
<name>A0A4Y2QVK9_ARAVE</name>
<comment type="caution">
    <text evidence="1">The sequence shown here is derived from an EMBL/GenBank/DDBJ whole genome shotgun (WGS) entry which is preliminary data.</text>
</comment>
<evidence type="ECO:0000313" key="3">
    <source>
        <dbReference type="Proteomes" id="UP000499080"/>
    </source>
</evidence>
<keyword evidence="3" id="KW-1185">Reference proteome</keyword>
<accession>A0A4Y2QVK9</accession>
<dbReference type="Proteomes" id="UP000499080">
    <property type="component" value="Unassembled WGS sequence"/>
</dbReference>
<gene>
    <name evidence="1" type="ORF">AVEN_112565_1</name>
    <name evidence="2" type="ORF">AVEN_253808_1</name>
</gene>
<dbReference type="EMBL" id="BGPR01014940">
    <property type="protein sequence ID" value="GBN67344.1"/>
    <property type="molecule type" value="Genomic_DNA"/>
</dbReference>
<protein>
    <submittedName>
        <fullName evidence="1">Uncharacterized protein</fullName>
    </submittedName>
</protein>
<evidence type="ECO:0000313" key="1">
    <source>
        <dbReference type="EMBL" id="GBN67260.1"/>
    </source>
</evidence>
<evidence type="ECO:0000313" key="2">
    <source>
        <dbReference type="EMBL" id="GBN67344.1"/>
    </source>
</evidence>
<organism evidence="1 3">
    <name type="scientific">Araneus ventricosus</name>
    <name type="common">Orbweaver spider</name>
    <name type="synonym">Epeira ventricosa</name>
    <dbReference type="NCBI Taxonomy" id="182803"/>
    <lineage>
        <taxon>Eukaryota</taxon>
        <taxon>Metazoa</taxon>
        <taxon>Ecdysozoa</taxon>
        <taxon>Arthropoda</taxon>
        <taxon>Chelicerata</taxon>
        <taxon>Arachnida</taxon>
        <taxon>Araneae</taxon>
        <taxon>Araneomorphae</taxon>
        <taxon>Entelegynae</taxon>
        <taxon>Araneoidea</taxon>
        <taxon>Araneidae</taxon>
        <taxon>Araneus</taxon>
    </lineage>
</organism>
<proteinExistence type="predicted"/>
<sequence length="114" mass="13242">MQHLADGFRLFPAHRLMGQDTQQNRRTEIRNSPAEVSFVSTLLMALRGWRLMRNCCVSSSKGKAKITPRRNWQCSHFYKGRTPPCVVYWEVEKELGVDKRKTKKRKGKKTSMGS</sequence>